<dbReference type="Proteomes" id="UP001139505">
    <property type="component" value="Unassembled WGS sequence"/>
</dbReference>
<feature type="active site" description="Proton acceptor" evidence="10">
    <location>
        <position position="62"/>
    </location>
</feature>
<feature type="site" description="Participates in a stacking interaction with the thymidine ring of dTDP-4-oxo-6-deoxyglucose" evidence="11">
    <location>
        <position position="138"/>
    </location>
</feature>
<evidence type="ECO:0000256" key="1">
    <source>
        <dbReference type="ARBA" id="ARBA00001298"/>
    </source>
</evidence>
<dbReference type="EMBL" id="BQYH01000017">
    <property type="protein sequence ID" value="GKU72951.1"/>
    <property type="molecule type" value="Genomic_DNA"/>
</dbReference>
<dbReference type="Proteomes" id="UP000245060">
    <property type="component" value="Unassembled WGS sequence"/>
</dbReference>
<evidence type="ECO:0000313" key="13">
    <source>
        <dbReference type="EMBL" id="GBG36906.1"/>
    </source>
</evidence>
<reference evidence="14" key="3">
    <citation type="journal article" date="2022" name="Microbiol. Resour. Announc.">
        <title>Draft Genome Sequences of Eight Mycobacterium montefiorense Strains Isolated from Salamanders in Captivity.</title>
        <authorList>
            <person name="Komine T."/>
            <person name="Ihara H."/>
            <person name="Fukano H."/>
            <person name="Hoshino Y."/>
            <person name="Kurata O."/>
            <person name="Wada S."/>
        </authorList>
    </citation>
    <scope>NUCLEOTIDE SEQUENCE</scope>
    <source>
        <strain evidence="14">NJB18185</strain>
    </source>
</reference>
<evidence type="ECO:0000256" key="11">
    <source>
        <dbReference type="PIRSR" id="PIRSR600888-3"/>
    </source>
</evidence>
<name>A0AA37UW18_9MYCO</name>
<dbReference type="PANTHER" id="PTHR21047">
    <property type="entry name" value="DTDP-6-DEOXY-D-GLUCOSE-3,5 EPIMERASE"/>
    <property type="match status" value="1"/>
</dbReference>
<dbReference type="PANTHER" id="PTHR21047:SF2">
    <property type="entry name" value="THYMIDINE DIPHOSPHO-4-KETO-RHAMNOSE 3,5-EPIMERASE"/>
    <property type="match status" value="1"/>
</dbReference>
<evidence type="ECO:0000256" key="8">
    <source>
        <dbReference type="ARBA" id="ARBA00023277"/>
    </source>
</evidence>
<comment type="function">
    <text evidence="9">Catalyzes the epimerization of the C3' and C5'positions of dTDP-6-deoxy-D-xylo-4-hexulose, forming dTDP-6-deoxy-L-lyxo-4-hexulose. Involved in the biosynthesis of the dTDP-L-rhamnose which is a component of the critical linker, D-N-acetylglucosamine-L-rhamnose disaccharide, which connects the galactan region of arabinogalactan to peptidoglycan via a phosphodiester linkage.</text>
</comment>
<dbReference type="GO" id="GO:0000271">
    <property type="term" value="P:polysaccharide biosynthetic process"/>
    <property type="evidence" value="ECO:0007669"/>
    <property type="project" value="TreeGrafter"/>
</dbReference>
<evidence type="ECO:0000256" key="5">
    <source>
        <dbReference type="ARBA" id="ARBA00012098"/>
    </source>
</evidence>
<dbReference type="InterPro" id="IPR000888">
    <property type="entry name" value="RmlC-like"/>
</dbReference>
<keyword evidence="15" id="KW-1185">Reference proteome</keyword>
<evidence type="ECO:0000313" key="14">
    <source>
        <dbReference type="EMBL" id="GKU72951.1"/>
    </source>
</evidence>
<evidence type="ECO:0000256" key="2">
    <source>
        <dbReference type="ARBA" id="ARBA00004781"/>
    </source>
</evidence>
<dbReference type="Gene3D" id="2.60.120.10">
    <property type="entry name" value="Jelly Rolls"/>
    <property type="match status" value="1"/>
</dbReference>
<keyword evidence="7 12" id="KW-0413">Isomerase</keyword>
<evidence type="ECO:0000313" key="16">
    <source>
        <dbReference type="Proteomes" id="UP001139505"/>
    </source>
</evidence>
<keyword evidence="8" id="KW-0119">Carbohydrate metabolism</keyword>
<dbReference type="EMBL" id="BFCH01000008">
    <property type="protein sequence ID" value="GBG36906.1"/>
    <property type="molecule type" value="Genomic_DNA"/>
</dbReference>
<evidence type="ECO:0000256" key="3">
    <source>
        <dbReference type="ARBA" id="ARBA00010154"/>
    </source>
</evidence>
<dbReference type="InterPro" id="IPR014710">
    <property type="entry name" value="RmlC-like_jellyroll"/>
</dbReference>
<dbReference type="CDD" id="cd00438">
    <property type="entry name" value="cupin_RmlC"/>
    <property type="match status" value="1"/>
</dbReference>
<dbReference type="GO" id="GO:0008830">
    <property type="term" value="F:dTDP-4-dehydrorhamnose 3,5-epimerase activity"/>
    <property type="evidence" value="ECO:0007669"/>
    <property type="project" value="UniProtKB-UniRule"/>
</dbReference>
<organism evidence="14 16">
    <name type="scientific">Mycobacterium montefiorense</name>
    <dbReference type="NCBI Taxonomy" id="154654"/>
    <lineage>
        <taxon>Bacteria</taxon>
        <taxon>Bacillati</taxon>
        <taxon>Actinomycetota</taxon>
        <taxon>Actinomycetes</taxon>
        <taxon>Mycobacteriales</taxon>
        <taxon>Mycobacteriaceae</taxon>
        <taxon>Mycobacterium</taxon>
        <taxon>Mycobacterium simiae complex</taxon>
    </lineage>
</organism>
<protein>
    <recommendedName>
        <fullName evidence="6 12">dTDP-4-dehydrorhamnose 3,5-epimerase</fullName>
        <ecNumber evidence="5 12">5.1.3.13</ecNumber>
    </recommendedName>
    <alternativeName>
        <fullName evidence="12">Thymidine diphospho-4-keto-rhamnose 3,5-epimerase</fullName>
    </alternativeName>
</protein>
<comment type="pathway">
    <text evidence="2 12">Carbohydrate biosynthesis; dTDP-L-rhamnose biosynthesis.</text>
</comment>
<evidence type="ECO:0000256" key="6">
    <source>
        <dbReference type="ARBA" id="ARBA00019595"/>
    </source>
</evidence>
<sequence length="203" mass="22087">MDVRELKVPGAWEITPKVHGDSRGIFFEWLKDSDFSSVTGHGLNVQQANCSVSSAGVLRGIHFAQVPPSQAKYVTCVSGAVFDVVVDIRVGSPTFLQWDAVLLDDKDHRTIYVSEGLGHGFLVLQDNSTVMYLCSAEYTPQREHTILATDPALGIDWPLVDGAAPSFSDRDAAAPSFDEVRAAGLLPSWDETQKFVADLRGHA</sequence>
<reference evidence="13" key="1">
    <citation type="journal article" date="2018" name="Genome Announc.">
        <title>Draft Genome Sequence of Mycobacterium montefiorense Isolated from Japanese Black Salamander (Hynobius nigrescens).</title>
        <authorList>
            <person name="Fukano H."/>
            <person name="Yoshida M."/>
            <person name="Shimizu A."/>
            <person name="Iwao H."/>
            <person name="Katayama Y."/>
            <person name="Omatsu T."/>
            <person name="Mizutani T."/>
            <person name="Kurata O."/>
            <person name="Wada S."/>
            <person name="Hoshino Y."/>
        </authorList>
    </citation>
    <scope>NUCLEOTIDE SEQUENCE</scope>
    <source>
        <strain evidence="13">BS</strain>
    </source>
</reference>
<evidence type="ECO:0000313" key="15">
    <source>
        <dbReference type="Proteomes" id="UP000245060"/>
    </source>
</evidence>
<feature type="active site" description="Proton donor" evidence="10">
    <location>
        <position position="132"/>
    </location>
</feature>
<comment type="subunit">
    <text evidence="4 12">Homodimer.</text>
</comment>
<evidence type="ECO:0000256" key="10">
    <source>
        <dbReference type="PIRSR" id="PIRSR600888-1"/>
    </source>
</evidence>
<reference evidence="14" key="4">
    <citation type="submission" date="2022-04" db="EMBL/GenBank/DDBJ databases">
        <authorList>
            <person name="Komine T."/>
            <person name="Fukano H."/>
            <person name="Wada S."/>
        </authorList>
    </citation>
    <scope>NUCLEOTIDE SEQUENCE</scope>
    <source>
        <strain evidence="14">NJB18185</strain>
    </source>
</reference>
<dbReference type="FunFam" id="2.60.120.10:FF:000165">
    <property type="entry name" value="dTDP-4-dehydrorhamnose 3,5-epimerase"/>
    <property type="match status" value="1"/>
</dbReference>
<reference evidence="15" key="2">
    <citation type="submission" date="2018-04" db="EMBL/GenBank/DDBJ databases">
        <title>Draft genome sequence of Mycobacterium montefiorense isolated from Japanese black salamander.</title>
        <authorList>
            <person name="Fukano H."/>
            <person name="Yoshida M."/>
            <person name="Shimizu A."/>
            <person name="Iwao H."/>
            <person name="Kurata O."/>
            <person name="Katayama Y."/>
            <person name="Omatsu T."/>
            <person name="Mizutani T."/>
            <person name="Wada S."/>
            <person name="Hoshino Y."/>
        </authorList>
    </citation>
    <scope>NUCLEOTIDE SEQUENCE [LARGE SCALE GENOMIC DNA]</scope>
    <source>
        <strain evidence="15">BS</strain>
    </source>
</reference>
<accession>A0AA37UW18</accession>
<dbReference type="AlphaFoldDB" id="A0AA37UW18"/>
<evidence type="ECO:0000256" key="12">
    <source>
        <dbReference type="RuleBase" id="RU364069"/>
    </source>
</evidence>
<dbReference type="RefSeq" id="WP_108921098.1">
    <property type="nucleotide sequence ID" value="NZ_BFCH01000008.1"/>
</dbReference>
<dbReference type="Pfam" id="PF00908">
    <property type="entry name" value="dTDP_sugar_isom"/>
    <property type="match status" value="1"/>
</dbReference>
<dbReference type="EC" id="5.1.3.13" evidence="5 12"/>
<proteinExistence type="inferred from homology"/>
<dbReference type="GO" id="GO:0019305">
    <property type="term" value="P:dTDP-rhamnose biosynthetic process"/>
    <property type="evidence" value="ECO:0007669"/>
    <property type="project" value="UniProtKB-UniRule"/>
</dbReference>
<evidence type="ECO:0000256" key="4">
    <source>
        <dbReference type="ARBA" id="ARBA00011738"/>
    </source>
</evidence>
<comment type="similarity">
    <text evidence="3 12">Belongs to the dTDP-4-dehydrorhamnose 3,5-epimerase family.</text>
</comment>
<gene>
    <name evidence="14" type="primary">rmlC</name>
    <name evidence="13" type="ORF">MmonteBS_12780</name>
    <name evidence="14" type="ORF">NJB18185_27230</name>
</gene>
<dbReference type="GO" id="GO:0005829">
    <property type="term" value="C:cytosol"/>
    <property type="evidence" value="ECO:0007669"/>
    <property type="project" value="TreeGrafter"/>
</dbReference>
<comment type="caution">
    <text evidence="14">The sequence shown here is derived from an EMBL/GenBank/DDBJ whole genome shotgun (WGS) entry which is preliminary data.</text>
</comment>
<dbReference type="InterPro" id="IPR011051">
    <property type="entry name" value="RmlC_Cupin_sf"/>
</dbReference>
<dbReference type="NCBIfam" id="TIGR01221">
    <property type="entry name" value="rmlC"/>
    <property type="match status" value="1"/>
</dbReference>
<evidence type="ECO:0000256" key="9">
    <source>
        <dbReference type="ARBA" id="ARBA00054743"/>
    </source>
</evidence>
<comment type="catalytic activity">
    <reaction evidence="1 12">
        <text>dTDP-4-dehydro-6-deoxy-alpha-D-glucose = dTDP-4-dehydro-beta-L-rhamnose</text>
        <dbReference type="Rhea" id="RHEA:16969"/>
        <dbReference type="ChEBI" id="CHEBI:57649"/>
        <dbReference type="ChEBI" id="CHEBI:62830"/>
        <dbReference type="EC" id="5.1.3.13"/>
    </reaction>
</comment>
<dbReference type="SUPFAM" id="SSF51182">
    <property type="entry name" value="RmlC-like cupins"/>
    <property type="match status" value="1"/>
</dbReference>
<evidence type="ECO:0000256" key="7">
    <source>
        <dbReference type="ARBA" id="ARBA00023235"/>
    </source>
</evidence>